<feature type="transmembrane region" description="Helical" evidence="1">
    <location>
        <begin position="210"/>
        <end position="229"/>
    </location>
</feature>
<feature type="transmembrane region" description="Helical" evidence="1">
    <location>
        <begin position="72"/>
        <end position="99"/>
    </location>
</feature>
<evidence type="ECO:0000313" key="3">
    <source>
        <dbReference type="Proteomes" id="UP001370100"/>
    </source>
</evidence>
<sequence length="244" mass="25179">MSTVSDRTDVIATAGTHRTADTAPGSPAFVRIAAGLALIAFPLLFTAGIATSPPQASDAARDYVASLGADPWLTALSAGLLHYSWVAFALGVLAVIGLVRGPKGRVVVPVAAILTSFSAIQLSGLLMSDWFTGAAARSMPLDAATALTEGVWGDPWISTWQLTGRFVGFVGIPLVIAALARAGVVSWWLLPASVIGFAGFFVPLPGGLGILLGMFVSTAPMIVVGVRLLQRASARVRREELAAA</sequence>
<keyword evidence="1" id="KW-0812">Transmembrane</keyword>
<dbReference type="EMBL" id="JBBEGL010000003">
    <property type="protein sequence ID" value="MEJ2887161.1"/>
    <property type="molecule type" value="Genomic_DNA"/>
</dbReference>
<feature type="transmembrane region" description="Helical" evidence="1">
    <location>
        <begin position="28"/>
        <end position="52"/>
    </location>
</feature>
<comment type="caution">
    <text evidence="2">The sequence shown here is derived from an EMBL/GenBank/DDBJ whole genome shotgun (WGS) entry which is preliminary data.</text>
</comment>
<evidence type="ECO:0000313" key="2">
    <source>
        <dbReference type="EMBL" id="MEJ2887161.1"/>
    </source>
</evidence>
<evidence type="ECO:0008006" key="4">
    <source>
        <dbReference type="Google" id="ProtNLM"/>
    </source>
</evidence>
<dbReference type="Proteomes" id="UP001370100">
    <property type="component" value="Unassembled WGS sequence"/>
</dbReference>
<keyword evidence="1" id="KW-0472">Membrane</keyword>
<reference evidence="2 3" key="1">
    <citation type="submission" date="2024-03" db="EMBL/GenBank/DDBJ databases">
        <title>Actinomycetospora sp. OC33-EN06, a novel actinomycete isolated from wild orchid (Aerides multiflora).</title>
        <authorList>
            <person name="Suriyachadkun C."/>
        </authorList>
    </citation>
    <scope>NUCLEOTIDE SEQUENCE [LARGE SCALE GENOMIC DNA]</scope>
    <source>
        <strain evidence="2 3">OC33-EN06</strain>
    </source>
</reference>
<accession>A0ABU8N686</accession>
<organism evidence="2 3">
    <name type="scientific">Actinomycetospora aeridis</name>
    <dbReference type="NCBI Taxonomy" id="3129231"/>
    <lineage>
        <taxon>Bacteria</taxon>
        <taxon>Bacillati</taxon>
        <taxon>Actinomycetota</taxon>
        <taxon>Actinomycetes</taxon>
        <taxon>Pseudonocardiales</taxon>
        <taxon>Pseudonocardiaceae</taxon>
        <taxon>Actinomycetospora</taxon>
    </lineage>
</organism>
<keyword evidence="3" id="KW-1185">Reference proteome</keyword>
<keyword evidence="1" id="KW-1133">Transmembrane helix</keyword>
<gene>
    <name evidence="2" type="ORF">WCD41_11950</name>
</gene>
<evidence type="ECO:0000256" key="1">
    <source>
        <dbReference type="SAM" id="Phobius"/>
    </source>
</evidence>
<name>A0ABU8N686_9PSEU</name>
<dbReference type="RefSeq" id="WP_337713650.1">
    <property type="nucleotide sequence ID" value="NZ_JBBEGL010000003.1"/>
</dbReference>
<feature type="transmembrane region" description="Helical" evidence="1">
    <location>
        <begin position="162"/>
        <end position="180"/>
    </location>
</feature>
<protein>
    <recommendedName>
        <fullName evidence="4">DUF4386 family protein</fullName>
    </recommendedName>
</protein>
<feature type="transmembrane region" description="Helical" evidence="1">
    <location>
        <begin position="106"/>
        <end position="127"/>
    </location>
</feature>
<proteinExistence type="predicted"/>
<feature type="transmembrane region" description="Helical" evidence="1">
    <location>
        <begin position="187"/>
        <end position="204"/>
    </location>
</feature>